<evidence type="ECO:0000313" key="3">
    <source>
        <dbReference type="Proteomes" id="UP000000561"/>
    </source>
</evidence>
<evidence type="ECO:0000256" key="1">
    <source>
        <dbReference type="SAM" id="MobiDB-lite"/>
    </source>
</evidence>
<organism evidence="2 3">
    <name type="scientific">Mycosarcoma maydis</name>
    <name type="common">Corn smut fungus</name>
    <name type="synonym">Ustilago maydis</name>
    <dbReference type="NCBI Taxonomy" id="5270"/>
    <lineage>
        <taxon>Eukaryota</taxon>
        <taxon>Fungi</taxon>
        <taxon>Dikarya</taxon>
        <taxon>Basidiomycota</taxon>
        <taxon>Ustilaginomycotina</taxon>
        <taxon>Ustilaginomycetes</taxon>
        <taxon>Ustilaginales</taxon>
        <taxon>Ustilaginaceae</taxon>
        <taxon>Mycosarcoma</taxon>
    </lineage>
</organism>
<proteinExistence type="predicted"/>
<dbReference type="VEuPathDB" id="FungiDB:UMAG_12248"/>
<sequence length="56" mass="6114">MASRSGLVSGYPIKRSGSSPHFSLSPFERHNGLMDMITTSGRKGGMLEAKTMRNKD</sequence>
<dbReference type="GeneID" id="23567999"/>
<name>A0A0D1DZD0_MYCMD</name>
<dbReference type="EMBL" id="CM003150">
    <property type="protein sequence ID" value="KIS67895.1"/>
    <property type="molecule type" value="Genomic_DNA"/>
</dbReference>
<dbReference type="OrthoDB" id="3248986at2759"/>
<dbReference type="InParanoid" id="A0A0D1DZD0"/>
<gene>
    <name evidence="2" type="ORF">UMAG_12248</name>
</gene>
<dbReference type="AlphaFoldDB" id="A0A0D1DZD0"/>
<dbReference type="Proteomes" id="UP000000561">
    <property type="component" value="Chromosome 11"/>
</dbReference>
<feature type="region of interest" description="Disordered" evidence="1">
    <location>
        <begin position="1"/>
        <end position="56"/>
    </location>
</feature>
<accession>A0A0D1DZD0</accession>
<dbReference type="RefSeq" id="XP_011390594.1">
    <property type="nucleotide sequence ID" value="XM_011392292.1"/>
</dbReference>
<protein>
    <submittedName>
        <fullName evidence="2">Uncharacterized protein</fullName>
    </submittedName>
</protein>
<evidence type="ECO:0000313" key="2">
    <source>
        <dbReference type="EMBL" id="KIS67895.1"/>
    </source>
</evidence>
<dbReference type="KEGG" id="uma:UMAG_12248"/>
<keyword evidence="3" id="KW-1185">Reference proteome</keyword>
<reference evidence="2 3" key="1">
    <citation type="journal article" date="2006" name="Nature">
        <title>Insights from the genome of the biotrophic fungal plant pathogen Ustilago maydis.</title>
        <authorList>
            <person name="Kamper J."/>
            <person name="Kahmann R."/>
            <person name="Bolker M."/>
            <person name="Ma L.J."/>
            <person name="Brefort T."/>
            <person name="Saville B.J."/>
            <person name="Banuett F."/>
            <person name="Kronstad J.W."/>
            <person name="Gold S.E."/>
            <person name="Muller O."/>
            <person name="Perlin M.H."/>
            <person name="Wosten H.A."/>
            <person name="de Vries R."/>
            <person name="Ruiz-Herrera J."/>
            <person name="Reynaga-Pena C.G."/>
            <person name="Snetselaar K."/>
            <person name="McCann M."/>
            <person name="Perez-Martin J."/>
            <person name="Feldbrugge M."/>
            <person name="Basse C.W."/>
            <person name="Steinberg G."/>
            <person name="Ibeas J.I."/>
            <person name="Holloman W."/>
            <person name="Guzman P."/>
            <person name="Farman M."/>
            <person name="Stajich J.E."/>
            <person name="Sentandreu R."/>
            <person name="Gonzalez-Prieto J.M."/>
            <person name="Kennell J.C."/>
            <person name="Molina L."/>
            <person name="Schirawski J."/>
            <person name="Mendoza-Mendoza A."/>
            <person name="Greilinger D."/>
            <person name="Munch K."/>
            <person name="Rossel N."/>
            <person name="Scherer M."/>
            <person name="Vranes M."/>
            <person name="Ladendorf O."/>
            <person name="Vincon V."/>
            <person name="Fuchs U."/>
            <person name="Sandrock B."/>
            <person name="Meng S."/>
            <person name="Ho E.C."/>
            <person name="Cahill M.J."/>
            <person name="Boyce K.J."/>
            <person name="Klose J."/>
            <person name="Klosterman S.J."/>
            <person name="Deelstra H.J."/>
            <person name="Ortiz-Castellanos L."/>
            <person name="Li W."/>
            <person name="Sanchez-Alonso P."/>
            <person name="Schreier P.H."/>
            <person name="Hauser-Hahn I."/>
            <person name="Vaupel M."/>
            <person name="Koopmann E."/>
            <person name="Friedrich G."/>
            <person name="Voss H."/>
            <person name="Schluter T."/>
            <person name="Margolis J."/>
            <person name="Platt D."/>
            <person name="Swimmer C."/>
            <person name="Gnirke A."/>
            <person name="Chen F."/>
            <person name="Vysotskaia V."/>
            <person name="Mannhaupt G."/>
            <person name="Guldener U."/>
            <person name="Munsterkotter M."/>
            <person name="Haase D."/>
            <person name="Oesterheld M."/>
            <person name="Mewes H.W."/>
            <person name="Mauceli E.W."/>
            <person name="DeCaprio D."/>
            <person name="Wade C.M."/>
            <person name="Butler J."/>
            <person name="Young S."/>
            <person name="Jaffe D.B."/>
            <person name="Calvo S."/>
            <person name="Nusbaum C."/>
            <person name="Galagan J."/>
            <person name="Birren B.W."/>
        </authorList>
    </citation>
    <scope>NUCLEOTIDE SEQUENCE [LARGE SCALE GENOMIC DNA]</scope>
    <source>
        <strain evidence="3">DSM 14603 / FGSC 9021 / UM521</strain>
    </source>
</reference>